<evidence type="ECO:0000313" key="3">
    <source>
        <dbReference type="Proteomes" id="UP001169760"/>
    </source>
</evidence>
<dbReference type="AlphaFoldDB" id="A0AAW7X4V2"/>
<dbReference type="Proteomes" id="UP001169760">
    <property type="component" value="Unassembled WGS sequence"/>
</dbReference>
<dbReference type="SUPFAM" id="SSF143597">
    <property type="entry name" value="YojJ-like"/>
    <property type="match status" value="1"/>
</dbReference>
<accession>A0AAW7X4V2</accession>
<organism evidence="2 3">
    <name type="scientific">Saccharophagus degradans</name>
    <dbReference type="NCBI Taxonomy" id="86304"/>
    <lineage>
        <taxon>Bacteria</taxon>
        <taxon>Pseudomonadati</taxon>
        <taxon>Pseudomonadota</taxon>
        <taxon>Gammaproteobacteria</taxon>
        <taxon>Cellvibrionales</taxon>
        <taxon>Cellvibrionaceae</taxon>
        <taxon>Saccharophagus</taxon>
    </lineage>
</organism>
<dbReference type="EMBL" id="JAUOPB010000002">
    <property type="protein sequence ID" value="MDO6421543.1"/>
    <property type="molecule type" value="Genomic_DNA"/>
</dbReference>
<gene>
    <name evidence="2" type="ORF">Q4521_03570</name>
</gene>
<reference evidence="2" key="1">
    <citation type="submission" date="2023-07" db="EMBL/GenBank/DDBJ databases">
        <title>Genome content predicts the carbon catabolic preferences of heterotrophic bacteria.</title>
        <authorList>
            <person name="Gralka M."/>
        </authorList>
    </citation>
    <scope>NUCLEOTIDE SEQUENCE</scope>
    <source>
        <strain evidence="2">I3M17_2</strain>
    </source>
</reference>
<dbReference type="Gene3D" id="3.40.1700.10">
    <property type="entry name" value="DNA integrity scanning protein, DisA, N-terminal domain"/>
    <property type="match status" value="1"/>
</dbReference>
<proteinExistence type="predicted"/>
<dbReference type="InterPro" id="IPR003390">
    <property type="entry name" value="DNA_integrity_scan_DisA_N"/>
</dbReference>
<evidence type="ECO:0000313" key="2">
    <source>
        <dbReference type="EMBL" id="MDO6421543.1"/>
    </source>
</evidence>
<protein>
    <submittedName>
        <fullName evidence="2">Diadenylate cyclase</fullName>
    </submittedName>
</protein>
<dbReference type="RefSeq" id="WP_303491033.1">
    <property type="nucleotide sequence ID" value="NZ_JAUOPB010000002.1"/>
</dbReference>
<dbReference type="InterPro" id="IPR036888">
    <property type="entry name" value="DNA_integrity_DisA_N_sf"/>
</dbReference>
<dbReference type="PROSITE" id="PS51794">
    <property type="entry name" value="DAC"/>
    <property type="match status" value="1"/>
</dbReference>
<sequence>MRASDKNTKEELLRSLKYIFSFEEYSFLSEEEISSLTKDDSSLFRARKHIEYDEPNNRVLAAIYSTNDSQAIVSVLSFDLYQPPESNDLDFGNYFCRVFNEDLNTSPNAKSHHELWQTLRQTQFRRAIAKYSAFSTTPMTNWLQVVESTTSLRYEGKPFTYCLFMTKQEQWIKGAMEDYFVDFSTPIKFEQGMMSEKWIRAAVDGDRVGLVGLGHSGDLVGIFNIPPLNNSEKWPVAPHISMVPLQQFLINGTCLFVASEQGDIYFLLPNGAIFQKTQGRWHYLNYNHILNVLSGFVSQELAVAILRLALDLSYERYGALIVIPDSQDNVGNIVPDHTQKQKANRPLRESIARLNILAWPHRQIIMASAKSDGALILSNNGSVLDVACMIGEPGISELNSCGIQHLKRFSGARSTAAWNASIQGVSIKVSEDGPITIYRHGNLVAQVG</sequence>
<evidence type="ECO:0000259" key="1">
    <source>
        <dbReference type="PROSITE" id="PS51794"/>
    </source>
</evidence>
<comment type="caution">
    <text evidence="2">The sequence shown here is derived from an EMBL/GenBank/DDBJ whole genome shotgun (WGS) entry which is preliminary data.</text>
</comment>
<name>A0AAW7X4V2_9GAMM</name>
<feature type="domain" description="DAC" evidence="1">
    <location>
        <begin position="286"/>
        <end position="448"/>
    </location>
</feature>